<organism evidence="2 3">
    <name type="scientific">Aspergillus mulundensis</name>
    <dbReference type="NCBI Taxonomy" id="1810919"/>
    <lineage>
        <taxon>Eukaryota</taxon>
        <taxon>Fungi</taxon>
        <taxon>Dikarya</taxon>
        <taxon>Ascomycota</taxon>
        <taxon>Pezizomycotina</taxon>
        <taxon>Eurotiomycetes</taxon>
        <taxon>Eurotiomycetidae</taxon>
        <taxon>Eurotiales</taxon>
        <taxon>Aspergillaceae</taxon>
        <taxon>Aspergillus</taxon>
        <taxon>Aspergillus subgen. Nidulantes</taxon>
    </lineage>
</organism>
<feature type="compositionally biased region" description="Basic and acidic residues" evidence="1">
    <location>
        <begin position="1"/>
        <end position="12"/>
    </location>
</feature>
<dbReference type="EMBL" id="PVWQ01000014">
    <property type="protein sequence ID" value="RDW64520.1"/>
    <property type="molecule type" value="Genomic_DNA"/>
</dbReference>
<keyword evidence="3" id="KW-1185">Reference proteome</keyword>
<accession>A0A3D8QS97</accession>
<comment type="caution">
    <text evidence="2">The sequence shown here is derived from an EMBL/GenBank/DDBJ whole genome shotgun (WGS) entry which is preliminary data.</text>
</comment>
<dbReference type="OrthoDB" id="58379at2759"/>
<feature type="region of interest" description="Disordered" evidence="1">
    <location>
        <begin position="1"/>
        <end position="55"/>
    </location>
</feature>
<dbReference type="GeneID" id="38120301"/>
<evidence type="ECO:0000313" key="2">
    <source>
        <dbReference type="EMBL" id="RDW64520.1"/>
    </source>
</evidence>
<dbReference type="STRING" id="1810919.A0A3D8QS97"/>
<protein>
    <submittedName>
        <fullName evidence="2">Uncharacterized protein</fullName>
    </submittedName>
</protein>
<feature type="compositionally biased region" description="Low complexity" evidence="1">
    <location>
        <begin position="32"/>
        <end position="54"/>
    </location>
</feature>
<evidence type="ECO:0000313" key="3">
    <source>
        <dbReference type="Proteomes" id="UP000256690"/>
    </source>
</evidence>
<name>A0A3D8QS97_9EURO</name>
<dbReference type="Proteomes" id="UP000256690">
    <property type="component" value="Unassembled WGS sequence"/>
</dbReference>
<dbReference type="PANTHER" id="PTHR38696">
    <property type="entry name" value="MEDIATOR OF RNA POLYMERASE II TRANSCRIPTION SUBUNIT 13"/>
    <property type="match status" value="1"/>
</dbReference>
<sequence length="291" mass="31917">MARTYPHDKAVMQDHPPAYTEATAPGRGPGPALARTPSSTLSTPATPSLSSTPRSIRKGHATSFAMLSLCDSDKLRFIRFPEPLTALASEVLTALWPKGIQTVQKYDESLEFKLKGNPLGYGGDKEKIAIRVTLMGLLDAFAKEGWVVVPSAGGRVSRMGDYKSYGQGDSLIFHRQQPQVHSWLCISFDSSDLIHLLNAPTELATSLISSFGDRIEKCNKDFVSGTFELKVRGNPWTRNSGKGAVQSRLLALDLMQILEEQGYSMATALDIDHGDGGSEYESSGEVWFWYR</sequence>
<dbReference type="AlphaFoldDB" id="A0A3D8QS97"/>
<evidence type="ECO:0000256" key="1">
    <source>
        <dbReference type="SAM" id="MobiDB-lite"/>
    </source>
</evidence>
<dbReference type="RefSeq" id="XP_026599679.1">
    <property type="nucleotide sequence ID" value="XM_026751947.1"/>
</dbReference>
<proteinExistence type="predicted"/>
<dbReference type="PANTHER" id="PTHR38696:SF1">
    <property type="entry name" value="MEDIATOR OF RNA POLYMERASE II TRANSCRIPTION SUBUNIT 13"/>
    <property type="match status" value="1"/>
</dbReference>
<reference evidence="2 3" key="1">
    <citation type="journal article" date="2018" name="IMA Fungus">
        <title>IMA Genome-F 9: Draft genome sequence of Annulohypoxylon stygium, Aspergillus mulundensis, Berkeleyomyces basicola (syn. Thielaviopsis basicola), Ceratocystis smalleyi, two Cercospora beticola strains, Coleophoma cylindrospora, Fusarium fracticaudum, Phialophora cf. hyalina, and Morchella septimelata.</title>
        <authorList>
            <person name="Wingfield B.D."/>
            <person name="Bills G.F."/>
            <person name="Dong Y."/>
            <person name="Huang W."/>
            <person name="Nel W.J."/>
            <person name="Swalarsk-Parry B.S."/>
            <person name="Vaghefi N."/>
            <person name="Wilken P.M."/>
            <person name="An Z."/>
            <person name="de Beer Z.W."/>
            <person name="De Vos L."/>
            <person name="Chen L."/>
            <person name="Duong T.A."/>
            <person name="Gao Y."/>
            <person name="Hammerbacher A."/>
            <person name="Kikkert J.R."/>
            <person name="Li Y."/>
            <person name="Li H."/>
            <person name="Li K."/>
            <person name="Li Q."/>
            <person name="Liu X."/>
            <person name="Ma X."/>
            <person name="Naidoo K."/>
            <person name="Pethybridge S.J."/>
            <person name="Sun J."/>
            <person name="Steenkamp E.T."/>
            <person name="van der Nest M.A."/>
            <person name="van Wyk S."/>
            <person name="Wingfield M.J."/>
            <person name="Xiong C."/>
            <person name="Yue Q."/>
            <person name="Zhang X."/>
        </authorList>
    </citation>
    <scope>NUCLEOTIDE SEQUENCE [LARGE SCALE GENOMIC DNA]</scope>
    <source>
        <strain evidence="2 3">DSM 5745</strain>
    </source>
</reference>
<gene>
    <name evidence="2" type="ORF">DSM5745_09931</name>
</gene>